<dbReference type="EMBL" id="JBHRZI010000022">
    <property type="protein sequence ID" value="MFC3895084.1"/>
    <property type="molecule type" value="Genomic_DNA"/>
</dbReference>
<feature type="repeat" description="WD" evidence="3">
    <location>
        <begin position="1079"/>
        <end position="1120"/>
    </location>
</feature>
<dbReference type="PANTHER" id="PTHR44019">
    <property type="entry name" value="WD REPEAT-CONTAINING PROTEIN 55"/>
    <property type="match status" value="1"/>
</dbReference>
<dbReference type="RefSeq" id="WP_382376629.1">
    <property type="nucleotide sequence ID" value="NZ_JBHRZI010000022.1"/>
</dbReference>
<dbReference type="PROSITE" id="PS50943">
    <property type="entry name" value="HTH_CROC1"/>
    <property type="match status" value="1"/>
</dbReference>
<feature type="domain" description="HTH cro/C1-type" evidence="4">
    <location>
        <begin position="22"/>
        <end position="77"/>
    </location>
</feature>
<evidence type="ECO:0000313" key="5">
    <source>
        <dbReference type="EMBL" id="MFC3895084.1"/>
    </source>
</evidence>
<dbReference type="SMART" id="SM00320">
    <property type="entry name" value="WD40"/>
    <property type="match status" value="10"/>
</dbReference>
<dbReference type="InterPro" id="IPR027417">
    <property type="entry name" value="P-loop_NTPase"/>
</dbReference>
<feature type="repeat" description="WD" evidence="3">
    <location>
        <begin position="654"/>
        <end position="688"/>
    </location>
</feature>
<dbReference type="InterPro" id="IPR010982">
    <property type="entry name" value="Lambda_DNA-bd_dom_sf"/>
</dbReference>
<dbReference type="PROSITE" id="PS50082">
    <property type="entry name" value="WD_REPEATS_2"/>
    <property type="match status" value="9"/>
</dbReference>
<dbReference type="PANTHER" id="PTHR44019:SF8">
    <property type="entry name" value="POC1 CENTRIOLAR PROTEIN HOMOLOG"/>
    <property type="match status" value="1"/>
</dbReference>
<evidence type="ECO:0000256" key="2">
    <source>
        <dbReference type="ARBA" id="ARBA00022737"/>
    </source>
</evidence>
<dbReference type="InterPro" id="IPR001387">
    <property type="entry name" value="Cro/C1-type_HTH"/>
</dbReference>
<dbReference type="SUPFAM" id="SSF50978">
    <property type="entry name" value="WD40 repeat-like"/>
    <property type="match status" value="1"/>
</dbReference>
<dbReference type="Pfam" id="PF00400">
    <property type="entry name" value="WD40"/>
    <property type="match status" value="9"/>
</dbReference>
<feature type="repeat" description="WD" evidence="3">
    <location>
        <begin position="991"/>
        <end position="1024"/>
    </location>
</feature>
<dbReference type="InterPro" id="IPR019775">
    <property type="entry name" value="WD40_repeat_CS"/>
</dbReference>
<dbReference type="SUPFAM" id="SSF47413">
    <property type="entry name" value="lambda repressor-like DNA-binding domains"/>
    <property type="match status" value="1"/>
</dbReference>
<gene>
    <name evidence="5" type="ORF">ACFOWZ_26685</name>
</gene>
<dbReference type="SMART" id="SM00530">
    <property type="entry name" value="HTH_XRE"/>
    <property type="match status" value="1"/>
</dbReference>
<dbReference type="Pfam" id="PF20703">
    <property type="entry name" value="nSTAND1"/>
    <property type="match status" value="1"/>
</dbReference>
<dbReference type="CDD" id="cd00093">
    <property type="entry name" value="HTH_XRE"/>
    <property type="match status" value="1"/>
</dbReference>
<dbReference type="Gene3D" id="1.10.260.40">
    <property type="entry name" value="lambda repressor-like DNA-binding domains"/>
    <property type="match status" value="1"/>
</dbReference>
<dbReference type="Gene3D" id="3.40.50.300">
    <property type="entry name" value="P-loop containing nucleotide triphosphate hydrolases"/>
    <property type="match status" value="1"/>
</dbReference>
<protein>
    <submittedName>
        <fullName evidence="5">Helix-turn-helix domain-containing protein</fullName>
    </submittedName>
</protein>
<keyword evidence="6" id="KW-1185">Reference proteome</keyword>
<proteinExistence type="predicted"/>
<keyword evidence="2" id="KW-0677">Repeat</keyword>
<evidence type="ECO:0000313" key="6">
    <source>
        <dbReference type="Proteomes" id="UP001595690"/>
    </source>
</evidence>
<organism evidence="5 6">
    <name type="scientific">Lentzea rhizosphaerae</name>
    <dbReference type="NCBI Taxonomy" id="2041025"/>
    <lineage>
        <taxon>Bacteria</taxon>
        <taxon>Bacillati</taxon>
        <taxon>Actinomycetota</taxon>
        <taxon>Actinomycetes</taxon>
        <taxon>Pseudonocardiales</taxon>
        <taxon>Pseudonocardiaceae</taxon>
        <taxon>Lentzea</taxon>
    </lineage>
</organism>
<dbReference type="SUPFAM" id="SSF52540">
    <property type="entry name" value="P-loop containing nucleoside triphosphate hydrolases"/>
    <property type="match status" value="1"/>
</dbReference>
<dbReference type="InterPro" id="IPR049052">
    <property type="entry name" value="nSTAND1"/>
</dbReference>
<dbReference type="Proteomes" id="UP001595690">
    <property type="component" value="Unassembled WGS sequence"/>
</dbReference>
<feature type="repeat" description="WD" evidence="3">
    <location>
        <begin position="1170"/>
        <end position="1211"/>
    </location>
</feature>
<feature type="repeat" description="WD" evidence="3">
    <location>
        <begin position="1125"/>
        <end position="1158"/>
    </location>
</feature>
<name>A0ABV8BZ96_9PSEU</name>
<dbReference type="InterPro" id="IPR011047">
    <property type="entry name" value="Quinoprotein_ADH-like_sf"/>
</dbReference>
<dbReference type="InterPro" id="IPR015943">
    <property type="entry name" value="WD40/YVTN_repeat-like_dom_sf"/>
</dbReference>
<feature type="repeat" description="WD" evidence="3">
    <location>
        <begin position="864"/>
        <end position="899"/>
    </location>
</feature>
<keyword evidence="1 3" id="KW-0853">WD repeat</keyword>
<evidence type="ECO:0000256" key="3">
    <source>
        <dbReference type="PROSITE-ProRule" id="PRU00221"/>
    </source>
</evidence>
<dbReference type="PROSITE" id="PS50294">
    <property type="entry name" value="WD_REPEATS_REGION"/>
    <property type="match status" value="5"/>
</dbReference>
<dbReference type="PROSITE" id="PS00678">
    <property type="entry name" value="WD_REPEATS_1"/>
    <property type="match status" value="3"/>
</dbReference>
<dbReference type="SUPFAM" id="SSF50998">
    <property type="entry name" value="Quinoprotein alcohol dehydrogenase-like"/>
    <property type="match status" value="1"/>
</dbReference>
<dbReference type="CDD" id="cd00200">
    <property type="entry name" value="WD40"/>
    <property type="match status" value="1"/>
</dbReference>
<dbReference type="InterPro" id="IPR001680">
    <property type="entry name" value="WD40_rpt"/>
</dbReference>
<evidence type="ECO:0000256" key="1">
    <source>
        <dbReference type="ARBA" id="ARBA00022574"/>
    </source>
</evidence>
<dbReference type="Gene3D" id="2.130.10.10">
    <property type="entry name" value="YVTN repeat-like/Quinoprotein amine dehydrogenase"/>
    <property type="match status" value="4"/>
</dbReference>
<accession>A0ABV8BZ96</accession>
<dbReference type="InterPro" id="IPR036322">
    <property type="entry name" value="WD40_repeat_dom_sf"/>
</dbReference>
<comment type="caution">
    <text evidence="5">The sequence shown here is derived from an EMBL/GenBank/DDBJ whole genome shotgun (WGS) entry which is preliminary data.</text>
</comment>
<feature type="repeat" description="WD" evidence="3">
    <location>
        <begin position="830"/>
        <end position="864"/>
    </location>
</feature>
<feature type="repeat" description="WD" evidence="3">
    <location>
        <begin position="1036"/>
        <end position="1077"/>
    </location>
</feature>
<dbReference type="Pfam" id="PF13560">
    <property type="entry name" value="HTH_31"/>
    <property type="match status" value="1"/>
</dbReference>
<evidence type="ECO:0000259" key="4">
    <source>
        <dbReference type="PROSITE" id="PS50943"/>
    </source>
</evidence>
<sequence length="1241" mass="129950">MPRPERPLDAAQDAVQHFAAELRELRRSAGGITYRQLAERSGYAVSTVSEAAGGRRLPTLDVALAYAVACGGDGEEWAAKWQAASLAATEMRSSGCAESRAPYRGLTSFRSEDADLFFGRERIVADIVERISAHPVTVVLGPSGAGKSSLLAAGVLPALATTKVRQVVLSPGATPRATLLRCLGVPELDALPDDAELLIVVDQFEEVYTLCGQDERAAFLDDVLALADRPGGRIRLVLGVRADFYGRCAEHPRLIEVLRENQVLVGPMGREELCAAVSKPALSVGLSVERALLVMVVNEAEGQAGVLPLLSHALLETWRRRRGDVLTAAGFTAAGGINAAVARTAEAAFGELDPAQHALAAELLFRLLALDEDTGAAVRRRVDVAELLGVAPGADEVIDRLASARLITVDLNTVEIAHDAVLSAWPRLRGWIDDHRDALRVHRTLVEATRTWTSTGHDPATLATGARLEQWRAYAASGSAPVRLSQEERAFVEESTAQVRRAEAAVRRRSVRLRAVTAVAVACAVVAGVLAVVAGNARTDALHARNNALSRQTALNAGKLRDTDPGLAAQLAIAGYGVARTTEARSALLESSAAVLPARYLGGAGPTAFDASADGALIAVSNATDGTVQLFTKADGGPARAAVIRPRQVPGVVVYAVALTPDGRMLATGDMDATITLWDVSDPRAPKPLAAPINAPGGGAVERLDFDSGGTQLAAATGDRILRWNVSDRANPRSLPPVLAAAKTKTVAYGSGGLLAFGTESGHVHVLRADGTELAVLDAGGRPVPAVSFSPDGHTLVAGTHDRSLLSWDISTPASPRPLKPPTPLFDLKVTTTAFSPDGRYLIAGSADSTVRVLDAATWTTLQTLPHPDVVSWATFTDDGRSVASVATDGALRVWPLATALLGRADAPIADTPFSGDGTRLAVFTEDSVGLWDTSGAITPLVTGLTATGATFSGAGDLSRDGTLLAAGTTGGEVHLLDVSDPARPRLSSRLGGSRDEVMAVEFSPDGTMLAAAGRDTSVRLFNLADLREPRLTAVLDAPANVVLDLDWHPSGKILAAASGDSHVYLYDVTGAPRLLRPLEGLKSYAYSATFNPAGTVLAVAGVDSVVILWDVSDPAAPRRIGQPLAGPTGRILQLSFHPRGDLLAAGAIDGTTWLWNVADPAQPARTAVLSATGSPVDTAVFRPTGDLLVTGGGDRRLRTWRTDSDAVVAEVCAATGDPLTEHEWATYLPEIPYAPPCPRR</sequence>
<reference evidence="6" key="1">
    <citation type="journal article" date="2019" name="Int. J. Syst. Evol. Microbiol.">
        <title>The Global Catalogue of Microorganisms (GCM) 10K type strain sequencing project: providing services to taxonomists for standard genome sequencing and annotation.</title>
        <authorList>
            <consortium name="The Broad Institute Genomics Platform"/>
            <consortium name="The Broad Institute Genome Sequencing Center for Infectious Disease"/>
            <person name="Wu L."/>
            <person name="Ma J."/>
        </authorList>
    </citation>
    <scope>NUCLEOTIDE SEQUENCE [LARGE SCALE GENOMIC DNA]</scope>
    <source>
        <strain evidence="6">CGMCC 4.7405</strain>
    </source>
</reference>
<dbReference type="InterPro" id="IPR050505">
    <property type="entry name" value="WDR55/POC1"/>
</dbReference>
<feature type="repeat" description="WD" evidence="3">
    <location>
        <begin position="777"/>
        <end position="812"/>
    </location>
</feature>